<evidence type="ECO:0000313" key="3">
    <source>
        <dbReference type="Proteomes" id="UP000177418"/>
    </source>
</evidence>
<proteinExistence type="predicted"/>
<feature type="transmembrane region" description="Helical" evidence="1">
    <location>
        <begin position="242"/>
        <end position="262"/>
    </location>
</feature>
<keyword evidence="1" id="KW-0472">Membrane</keyword>
<feature type="transmembrane region" description="Helical" evidence="1">
    <location>
        <begin position="188"/>
        <end position="207"/>
    </location>
</feature>
<dbReference type="Proteomes" id="UP000177418">
    <property type="component" value="Unassembled WGS sequence"/>
</dbReference>
<name>A0A1F7JHB1_9BACT</name>
<keyword evidence="1" id="KW-0812">Transmembrane</keyword>
<feature type="transmembrane region" description="Helical" evidence="1">
    <location>
        <begin position="213"/>
        <end position="230"/>
    </location>
</feature>
<feature type="transmembrane region" description="Helical" evidence="1">
    <location>
        <begin position="33"/>
        <end position="53"/>
    </location>
</feature>
<dbReference type="AlphaFoldDB" id="A0A1F7JHB1"/>
<evidence type="ECO:0008006" key="4">
    <source>
        <dbReference type="Google" id="ProtNLM"/>
    </source>
</evidence>
<accession>A0A1F7JHB1</accession>
<gene>
    <name evidence="2" type="ORF">A3H78_00810</name>
</gene>
<keyword evidence="1" id="KW-1133">Transmembrane helix</keyword>
<dbReference type="EMBL" id="MGAV01000012">
    <property type="protein sequence ID" value="OGK55000.1"/>
    <property type="molecule type" value="Genomic_DNA"/>
</dbReference>
<comment type="caution">
    <text evidence="2">The sequence shown here is derived from an EMBL/GenBank/DDBJ whole genome shotgun (WGS) entry which is preliminary data.</text>
</comment>
<dbReference type="Pfam" id="PF06691">
    <property type="entry name" value="DUF1189"/>
    <property type="match status" value="1"/>
</dbReference>
<feature type="transmembrane region" description="Helical" evidence="1">
    <location>
        <begin position="268"/>
        <end position="285"/>
    </location>
</feature>
<dbReference type="InterPro" id="IPR009574">
    <property type="entry name" value="DUF1189"/>
</dbReference>
<protein>
    <recommendedName>
        <fullName evidence="4">DUF1189 domain-containing protein</fullName>
    </recommendedName>
</protein>
<sequence length="292" mass="33647">MRKKISFFFTVLKKTLTSTSYYRDILAAPFSFSFKFFLVFSVLISLIINIYIFNKFIWAVPNVIKVMIPAVTDIYPEELEIKINKGKISTNVAEPYTITMANVTQRLNPDAKKSIDTEFGSNKNLLVIDTKGSIEDFTAYDTRFLLTSNYLMFARRAAQVEIVSLKNAQDMVINKSFVEKIIKQFVPILRQVIYFGAIFLFIAMILINILSTLVYLIFFALLLWLLAKIINYSLAYKKSFQMGLHLSVFSMLIFSTIDTLSLPIHFPFLRSLVLLSISLYILTQIKPAMRHK</sequence>
<reference evidence="2 3" key="1">
    <citation type="journal article" date="2016" name="Nat. Commun.">
        <title>Thousands of microbial genomes shed light on interconnected biogeochemical processes in an aquifer system.</title>
        <authorList>
            <person name="Anantharaman K."/>
            <person name="Brown C.T."/>
            <person name="Hug L.A."/>
            <person name="Sharon I."/>
            <person name="Castelle C.J."/>
            <person name="Probst A.J."/>
            <person name="Thomas B.C."/>
            <person name="Singh A."/>
            <person name="Wilkins M.J."/>
            <person name="Karaoz U."/>
            <person name="Brodie E.L."/>
            <person name="Williams K.H."/>
            <person name="Hubbard S.S."/>
            <person name="Banfield J.F."/>
        </authorList>
    </citation>
    <scope>NUCLEOTIDE SEQUENCE [LARGE SCALE GENOMIC DNA]</scope>
</reference>
<organism evidence="2 3">
    <name type="scientific">Candidatus Roizmanbacteria bacterium RIFCSPLOWO2_02_FULL_36_11</name>
    <dbReference type="NCBI Taxonomy" id="1802071"/>
    <lineage>
        <taxon>Bacteria</taxon>
        <taxon>Candidatus Roizmaniibacteriota</taxon>
    </lineage>
</organism>
<evidence type="ECO:0000256" key="1">
    <source>
        <dbReference type="SAM" id="Phobius"/>
    </source>
</evidence>
<evidence type="ECO:0000313" key="2">
    <source>
        <dbReference type="EMBL" id="OGK55000.1"/>
    </source>
</evidence>